<gene>
    <name evidence="1" type="ORF">S12H4_26855</name>
</gene>
<proteinExistence type="predicted"/>
<feature type="non-terminal residue" evidence="1">
    <location>
        <position position="61"/>
    </location>
</feature>
<dbReference type="EMBL" id="BARW01015280">
    <property type="protein sequence ID" value="GAI92911.1"/>
    <property type="molecule type" value="Genomic_DNA"/>
</dbReference>
<comment type="caution">
    <text evidence="1">The sequence shown here is derived from an EMBL/GenBank/DDBJ whole genome shotgun (WGS) entry which is preliminary data.</text>
</comment>
<reference evidence="1" key="1">
    <citation type="journal article" date="2014" name="Front. Microbiol.">
        <title>High frequency of phylogenetically diverse reductive dehalogenase-homologous genes in deep subseafloor sedimentary metagenomes.</title>
        <authorList>
            <person name="Kawai M."/>
            <person name="Futagami T."/>
            <person name="Toyoda A."/>
            <person name="Takaki Y."/>
            <person name="Nishi S."/>
            <person name="Hori S."/>
            <person name="Arai W."/>
            <person name="Tsubouchi T."/>
            <person name="Morono Y."/>
            <person name="Uchiyama I."/>
            <person name="Ito T."/>
            <person name="Fujiyama A."/>
            <person name="Inagaki F."/>
            <person name="Takami H."/>
        </authorList>
    </citation>
    <scope>NUCLEOTIDE SEQUENCE</scope>
    <source>
        <strain evidence="1">Expedition CK06-06</strain>
    </source>
</reference>
<dbReference type="AlphaFoldDB" id="X1TNG4"/>
<organism evidence="1">
    <name type="scientific">marine sediment metagenome</name>
    <dbReference type="NCBI Taxonomy" id="412755"/>
    <lineage>
        <taxon>unclassified sequences</taxon>
        <taxon>metagenomes</taxon>
        <taxon>ecological metagenomes</taxon>
    </lineage>
</organism>
<protein>
    <submittedName>
        <fullName evidence="1">Uncharacterized protein</fullName>
    </submittedName>
</protein>
<sequence length="61" mass="6666">MKAALYGSGAVTKVLPIVMGLGGREVSLEQQKDQLKVLNKLNETGEFPKDMIEGTFWDGLL</sequence>
<name>X1TNG4_9ZZZZ</name>
<accession>X1TNG4</accession>
<evidence type="ECO:0000313" key="1">
    <source>
        <dbReference type="EMBL" id="GAI92911.1"/>
    </source>
</evidence>